<accession>A0AAU9VEI9</accession>
<dbReference type="AlphaFoldDB" id="A0AAU9VEI9"/>
<sequence>MEEKDELDDILDEVDAQDDAEAKRLEDLEETEQELDDLENKEEDLDDILDEIESKPEAVIEKVYVVEESPKSVEETVVKKSKPKRSDKHSKSKHKKSKNKRNALIALFVLIVVCGGVFTVWKLKFSGQALDAFKYVQVDFEGVDTKGTATLEVDLDAIKNPEQKEIYESLTYSLSPQEGLENGNRIKLIAEKSESTDKLLKTHKYRLENLEKEIVVKDLYDSEQFNLFEQFSFNFEGMDGSGTVTYGMYLDVDESYLQTIVEGTTLSFSKDKNLVNGEEITVKATFNKEAMAAMNQHKVKISEEQTTVKVEGLSDVYASIDDIKEYKELQNLAFNKIKADYAKHPDTYTNFKLEYACYAADTQNNVNAVDYFDKHAYSKGSLMFIYSFDRIRGNDVAHFADNYGYTNMVLSDGKLDRDAMLLMSPYQDGASIEKVLNELQANNFKCEAQ</sequence>
<feature type="region of interest" description="Disordered" evidence="1">
    <location>
        <begin position="1"/>
        <end position="21"/>
    </location>
</feature>
<gene>
    <name evidence="3" type="ORF">ERYAMS2_00606</name>
    <name evidence="4" type="ORF">ERYAMS_00316</name>
</gene>
<dbReference type="EMBL" id="OW659496">
    <property type="protein sequence ID" value="CAH2761248.1"/>
    <property type="molecule type" value="Genomic_DNA"/>
</dbReference>
<feature type="region of interest" description="Disordered" evidence="1">
    <location>
        <begin position="27"/>
        <end position="46"/>
    </location>
</feature>
<feature type="compositionally biased region" description="Basic residues" evidence="1">
    <location>
        <begin position="79"/>
        <end position="98"/>
    </location>
</feature>
<keyword evidence="5" id="KW-1185">Reference proteome</keyword>
<keyword evidence="2" id="KW-1133">Transmembrane helix</keyword>
<evidence type="ECO:0000313" key="3">
    <source>
        <dbReference type="EMBL" id="CAH2761243.1"/>
    </source>
</evidence>
<evidence type="ECO:0000313" key="4">
    <source>
        <dbReference type="EMBL" id="CAH2761248.1"/>
    </source>
</evidence>
<evidence type="ECO:0000313" key="5">
    <source>
        <dbReference type="Proteomes" id="UP001154095"/>
    </source>
</evidence>
<protein>
    <submittedName>
        <fullName evidence="3">Uncharacterized protein</fullName>
    </submittedName>
</protein>
<dbReference type="Proteomes" id="UP001154111">
    <property type="component" value="Chromosome"/>
</dbReference>
<name>A0AAU9VEI9_9FIRM</name>
<organism evidence="3 6">
    <name type="scientific">Erysipelothrix amsterdamensis</name>
    <dbReference type="NCBI Taxonomy" id="2929157"/>
    <lineage>
        <taxon>Bacteria</taxon>
        <taxon>Bacillati</taxon>
        <taxon>Bacillota</taxon>
        <taxon>Erysipelotrichia</taxon>
        <taxon>Erysipelotrichales</taxon>
        <taxon>Erysipelotrichaceae</taxon>
        <taxon>Erysipelothrix</taxon>
    </lineage>
</organism>
<evidence type="ECO:0000256" key="2">
    <source>
        <dbReference type="SAM" id="Phobius"/>
    </source>
</evidence>
<evidence type="ECO:0000256" key="1">
    <source>
        <dbReference type="SAM" id="MobiDB-lite"/>
    </source>
</evidence>
<proteinExistence type="predicted"/>
<feature type="transmembrane region" description="Helical" evidence="2">
    <location>
        <begin position="103"/>
        <end position="121"/>
    </location>
</feature>
<feature type="region of interest" description="Disordered" evidence="1">
    <location>
        <begin position="75"/>
        <end position="98"/>
    </location>
</feature>
<feature type="compositionally biased region" description="Acidic residues" evidence="1">
    <location>
        <begin position="1"/>
        <end position="19"/>
    </location>
</feature>
<keyword evidence="2" id="KW-0472">Membrane</keyword>
<dbReference type="Proteomes" id="UP001154095">
    <property type="component" value="Chromosome"/>
</dbReference>
<evidence type="ECO:0000313" key="6">
    <source>
        <dbReference type="Proteomes" id="UP001154111"/>
    </source>
</evidence>
<dbReference type="EMBL" id="OW659477">
    <property type="protein sequence ID" value="CAH2761243.1"/>
    <property type="molecule type" value="Genomic_DNA"/>
</dbReference>
<dbReference type="RefSeq" id="WP_254007248.1">
    <property type="nucleotide sequence ID" value="NZ_OW659477.1"/>
</dbReference>
<reference evidence="3" key="1">
    <citation type="submission" date="2022-04" db="EMBL/GenBank/DDBJ databases">
        <authorList>
            <person name="Forde T."/>
        </authorList>
    </citation>
    <scope>NUCLEOTIDE SEQUENCE</scope>
    <source>
        <strain evidence="3">A18Y016a</strain>
        <strain evidence="4">A18Y020d</strain>
    </source>
</reference>
<keyword evidence="2" id="KW-0812">Transmembrane</keyword>